<name>A0AA88V313_9ASTE</name>
<evidence type="ECO:0000256" key="4">
    <source>
        <dbReference type="ARBA" id="ARBA00022790"/>
    </source>
</evidence>
<dbReference type="GO" id="GO:0005737">
    <property type="term" value="C:cytoplasm"/>
    <property type="evidence" value="ECO:0007669"/>
    <property type="project" value="UniProtKB-SubCell"/>
</dbReference>
<keyword evidence="4" id="KW-0736">Signalosome</keyword>
<keyword evidence="3" id="KW-0963">Cytoplasm</keyword>
<proteinExistence type="predicted"/>
<feature type="domain" description="CSN8/PSMD8/EIF3K" evidence="6">
    <location>
        <begin position="62"/>
        <end position="121"/>
    </location>
</feature>
<dbReference type="AlphaFoldDB" id="A0AA88V313"/>
<evidence type="ECO:0000256" key="5">
    <source>
        <dbReference type="ARBA" id="ARBA00023242"/>
    </source>
</evidence>
<gene>
    <name evidence="7" type="ORF">RJ639_021321</name>
</gene>
<dbReference type="GO" id="GO:0008180">
    <property type="term" value="C:COP9 signalosome"/>
    <property type="evidence" value="ECO:0007669"/>
    <property type="project" value="UniProtKB-KW"/>
</dbReference>
<keyword evidence="5" id="KW-0539">Nucleus</keyword>
<dbReference type="EMBL" id="JAVXUP010002880">
    <property type="protein sequence ID" value="KAK3000956.1"/>
    <property type="molecule type" value="Genomic_DNA"/>
</dbReference>
<feature type="non-terminal residue" evidence="7">
    <location>
        <position position="1"/>
    </location>
</feature>
<accession>A0AA88V313</accession>
<keyword evidence="8" id="KW-1185">Reference proteome</keyword>
<comment type="subcellular location">
    <subcellularLocation>
        <location evidence="2">Cytoplasm</location>
    </subcellularLocation>
    <subcellularLocation>
        <location evidence="1">Nucleus</location>
    </subcellularLocation>
</comment>
<evidence type="ECO:0000256" key="2">
    <source>
        <dbReference type="ARBA" id="ARBA00004496"/>
    </source>
</evidence>
<dbReference type="GO" id="GO:0010387">
    <property type="term" value="P:COP9 signalosome assembly"/>
    <property type="evidence" value="ECO:0007669"/>
    <property type="project" value="InterPro"/>
</dbReference>
<evidence type="ECO:0000256" key="1">
    <source>
        <dbReference type="ARBA" id="ARBA00004123"/>
    </source>
</evidence>
<dbReference type="InterPro" id="IPR033205">
    <property type="entry name" value="COP9_CSN8"/>
</dbReference>
<sequence>AATEGIAFQDDWPYAIHLLGHIYVNDMYAATNLSYSLTRVSGDCCVARVLRVSFFVESMCSNSARYLWKMTPAGIKENRPEVAAAWKIGQRLWTRDYGGVYEAIREFNWSPEARDLVSSFAGKFPPDFLCSITIM</sequence>
<reference evidence="7" key="1">
    <citation type="submission" date="2022-12" db="EMBL/GenBank/DDBJ databases">
        <title>Draft genome assemblies for two species of Escallonia (Escalloniales).</title>
        <authorList>
            <person name="Chanderbali A."/>
            <person name="Dervinis C."/>
            <person name="Anghel I."/>
            <person name="Soltis D."/>
            <person name="Soltis P."/>
            <person name="Zapata F."/>
        </authorList>
    </citation>
    <scope>NUCLEOTIDE SEQUENCE</scope>
    <source>
        <strain evidence="7">UCBG64.0493</strain>
        <tissue evidence="7">Leaf</tissue>
    </source>
</reference>
<dbReference type="GO" id="GO:0000338">
    <property type="term" value="P:protein deneddylation"/>
    <property type="evidence" value="ECO:0007669"/>
    <property type="project" value="InterPro"/>
</dbReference>
<organism evidence="7 8">
    <name type="scientific">Escallonia herrerae</name>
    <dbReference type="NCBI Taxonomy" id="1293975"/>
    <lineage>
        <taxon>Eukaryota</taxon>
        <taxon>Viridiplantae</taxon>
        <taxon>Streptophyta</taxon>
        <taxon>Embryophyta</taxon>
        <taxon>Tracheophyta</taxon>
        <taxon>Spermatophyta</taxon>
        <taxon>Magnoliopsida</taxon>
        <taxon>eudicotyledons</taxon>
        <taxon>Gunneridae</taxon>
        <taxon>Pentapetalae</taxon>
        <taxon>asterids</taxon>
        <taxon>campanulids</taxon>
        <taxon>Escalloniales</taxon>
        <taxon>Escalloniaceae</taxon>
        <taxon>Escallonia</taxon>
    </lineage>
</organism>
<dbReference type="InterPro" id="IPR033464">
    <property type="entry name" value="CSN8_PSD8_EIF3K"/>
</dbReference>
<evidence type="ECO:0000313" key="7">
    <source>
        <dbReference type="EMBL" id="KAK3000956.1"/>
    </source>
</evidence>
<comment type="caution">
    <text evidence="7">The sequence shown here is derived from an EMBL/GenBank/DDBJ whole genome shotgun (WGS) entry which is preliminary data.</text>
</comment>
<dbReference type="PANTHER" id="PTHR13339:SF0">
    <property type="entry name" value="COP9 SIGNALOSOME COMPLEX SUBUNIT 8"/>
    <property type="match status" value="1"/>
</dbReference>
<dbReference type="Pfam" id="PF10075">
    <property type="entry name" value="CSN8_PSD8_EIF3K"/>
    <property type="match status" value="1"/>
</dbReference>
<dbReference type="PANTHER" id="PTHR13339">
    <property type="entry name" value="COP9 SIGNALOSOME COMPLEX SUBUNIT 8"/>
    <property type="match status" value="1"/>
</dbReference>
<dbReference type="Proteomes" id="UP001188597">
    <property type="component" value="Unassembled WGS sequence"/>
</dbReference>
<protein>
    <recommendedName>
        <fullName evidence="6">CSN8/PSMD8/EIF3K domain-containing protein</fullName>
    </recommendedName>
</protein>
<evidence type="ECO:0000259" key="6">
    <source>
        <dbReference type="Pfam" id="PF10075"/>
    </source>
</evidence>
<evidence type="ECO:0000313" key="8">
    <source>
        <dbReference type="Proteomes" id="UP001188597"/>
    </source>
</evidence>
<evidence type="ECO:0000256" key="3">
    <source>
        <dbReference type="ARBA" id="ARBA00022490"/>
    </source>
</evidence>